<dbReference type="AlphaFoldDB" id="U2YZ76"/>
<feature type="binding site" evidence="7">
    <location>
        <position position="252"/>
    </location>
    <ligand>
        <name>FMN</name>
        <dbReference type="ChEBI" id="CHEBI:58210"/>
    </ligand>
</feature>
<dbReference type="PANTHER" id="PTHR10578">
    <property type="entry name" value="S -2-HYDROXY-ACID OXIDASE-RELATED"/>
    <property type="match status" value="1"/>
</dbReference>
<evidence type="ECO:0000256" key="2">
    <source>
        <dbReference type="ARBA" id="ARBA00022630"/>
    </source>
</evidence>
<feature type="binding site" evidence="7">
    <location>
        <position position="274"/>
    </location>
    <ligand>
        <name>FMN</name>
        <dbReference type="ChEBI" id="CHEBI:58210"/>
    </ligand>
</feature>
<feature type="binding site" evidence="7">
    <location>
        <position position="128"/>
    </location>
    <ligand>
        <name>FMN</name>
        <dbReference type="ChEBI" id="CHEBI:58210"/>
    </ligand>
</feature>
<dbReference type="InterPro" id="IPR037396">
    <property type="entry name" value="FMN_HAD"/>
</dbReference>
<feature type="domain" description="FMN hydroxy acid dehydrogenase" evidence="8">
    <location>
        <begin position="1"/>
        <end position="381"/>
    </location>
</feature>
<evidence type="ECO:0000256" key="3">
    <source>
        <dbReference type="ARBA" id="ARBA00022643"/>
    </source>
</evidence>
<dbReference type="Gene3D" id="3.20.20.70">
    <property type="entry name" value="Aldolase class I"/>
    <property type="match status" value="1"/>
</dbReference>
<reference evidence="9" key="1">
    <citation type="journal article" date="2013" name="Genome Announc.">
        <title>Draft Genome Sequence of Loktanella cinnabarina LL-001T, Isolated from Deep-Sea Floor Sediment.</title>
        <authorList>
            <person name="Nishi S."/>
            <person name="Tsubouchi T."/>
            <person name="Takaki Y."/>
            <person name="Koyanagi R."/>
            <person name="Satoh N."/>
            <person name="Maruyama T."/>
            <person name="Hatada Y."/>
        </authorList>
    </citation>
    <scope>NUCLEOTIDE SEQUENCE [LARGE SCALE GENOMIC DNA]</scope>
    <source>
        <strain evidence="9">LL-001</strain>
    </source>
</reference>
<dbReference type="PIRSF" id="PIRSF000138">
    <property type="entry name" value="Al-hdrx_acd_dh"/>
    <property type="match status" value="1"/>
</dbReference>
<feature type="binding site" evidence="7">
    <location>
        <begin position="78"/>
        <end position="80"/>
    </location>
    <ligand>
        <name>FMN</name>
        <dbReference type="ChEBI" id="CHEBI:58210"/>
    </ligand>
</feature>
<feature type="binding site" evidence="7">
    <location>
        <position position="107"/>
    </location>
    <ligand>
        <name>FMN</name>
        <dbReference type="ChEBI" id="CHEBI:58210"/>
    </ligand>
</feature>
<comment type="similarity">
    <text evidence="5">Belongs to the FMN-dependent alpha-hydroxy acid dehydrogenase family.</text>
</comment>
<proteinExistence type="inferred from homology"/>
<dbReference type="Proteomes" id="UP000016566">
    <property type="component" value="Unassembled WGS sequence"/>
</dbReference>
<dbReference type="GO" id="GO:0010181">
    <property type="term" value="F:FMN binding"/>
    <property type="evidence" value="ECO:0007669"/>
    <property type="project" value="InterPro"/>
</dbReference>
<protein>
    <submittedName>
        <fullName evidence="9">L-lactate dehydrogenase</fullName>
    </submittedName>
</protein>
<dbReference type="InterPro" id="IPR008259">
    <property type="entry name" value="FMN_hydac_DH_AS"/>
</dbReference>
<gene>
    <name evidence="9" type="ORF">MBELCI_0432</name>
</gene>
<dbReference type="NCBIfam" id="NF008398">
    <property type="entry name" value="PRK11197.1"/>
    <property type="match status" value="1"/>
</dbReference>
<dbReference type="EMBL" id="BATB01000003">
    <property type="protein sequence ID" value="GAD54380.1"/>
    <property type="molecule type" value="Genomic_DNA"/>
</dbReference>
<dbReference type="PANTHER" id="PTHR10578:SF107">
    <property type="entry name" value="2-HYDROXYACID OXIDASE 1"/>
    <property type="match status" value="1"/>
</dbReference>
<organism evidence="9 10">
    <name type="scientific">Limimaricola cinnabarinus LL-001</name>
    <dbReference type="NCBI Taxonomy" id="1337093"/>
    <lineage>
        <taxon>Bacteria</taxon>
        <taxon>Pseudomonadati</taxon>
        <taxon>Pseudomonadota</taxon>
        <taxon>Alphaproteobacteria</taxon>
        <taxon>Rhodobacterales</taxon>
        <taxon>Paracoccaceae</taxon>
        <taxon>Limimaricola</taxon>
    </lineage>
</organism>
<feature type="binding site" evidence="7">
    <location>
        <begin position="307"/>
        <end position="311"/>
    </location>
    <ligand>
        <name>FMN</name>
        <dbReference type="ChEBI" id="CHEBI:58210"/>
    </ligand>
</feature>
<keyword evidence="2 7" id="KW-0285">Flavoprotein</keyword>
<name>U2YZ76_9RHOB</name>
<dbReference type="eggNOG" id="COG1304">
    <property type="taxonomic scope" value="Bacteria"/>
</dbReference>
<sequence>MPVITCIEDLKRLHKRRAPKMFFDYAESGSWTEQTFRENTTDFEKIRLRQKVAVDMSDRSTVGTMLGEKVAMPVALAPVGMTGMQNADGEIKAARAAEKFGVPFTLSTMSICSIEDVAEHTSAPFWFQLYVMRDEDFVDRIIERAKRAGCSALVLTLDLQLLGQRHKDLKNGLSAPPKLTPATMLDLSTKWNWGLEMLRTKRRFFGNIVGHASDVEDTRSLMKWTAEQFDLKLDWEKVRKIAAKWDGKLILKGILDADDARKAVEVGADAIVVSNHGGRQLDGALSSIRILPSIVREVKGETEIWLDSGIRSGQDVLKALAMGADATMIGRAWLYGLGAMGEKGVTAALEIIRKELDLTMALCGERDVANLGRQNLLVPEDFEGRWQQDMSDRAGAQIHTLPA</sequence>
<feature type="binding site" evidence="7">
    <location>
        <position position="165"/>
    </location>
    <ligand>
        <name>glyoxylate</name>
        <dbReference type="ChEBI" id="CHEBI:36655"/>
    </ligand>
</feature>
<feature type="binding site" evidence="7">
    <location>
        <position position="25"/>
    </location>
    <ligand>
        <name>glyoxylate</name>
        <dbReference type="ChEBI" id="CHEBI:36655"/>
    </ligand>
</feature>
<evidence type="ECO:0000256" key="6">
    <source>
        <dbReference type="PIRSR" id="PIRSR000138-1"/>
    </source>
</evidence>
<dbReference type="Pfam" id="PF01070">
    <property type="entry name" value="FMN_dh"/>
    <property type="match status" value="1"/>
</dbReference>
<dbReference type="STRING" id="1337093.MBELCI_0432"/>
<feature type="binding site" evidence="7">
    <location>
        <position position="156"/>
    </location>
    <ligand>
        <name>FMN</name>
        <dbReference type="ChEBI" id="CHEBI:58210"/>
    </ligand>
</feature>
<keyword evidence="10" id="KW-1185">Reference proteome</keyword>
<evidence type="ECO:0000256" key="5">
    <source>
        <dbReference type="ARBA" id="ARBA00024042"/>
    </source>
</evidence>
<dbReference type="CDD" id="cd02809">
    <property type="entry name" value="alpha_hydroxyacid_oxid_FMN"/>
    <property type="match status" value="1"/>
</dbReference>
<feature type="binding site" evidence="7">
    <location>
        <position position="130"/>
    </location>
    <ligand>
        <name>FMN</name>
        <dbReference type="ChEBI" id="CHEBI:58210"/>
    </ligand>
</feature>
<evidence type="ECO:0000256" key="1">
    <source>
        <dbReference type="ARBA" id="ARBA00001917"/>
    </source>
</evidence>
<comment type="caution">
    <text evidence="9">The sequence shown here is derived from an EMBL/GenBank/DDBJ whole genome shotgun (WGS) entry which is preliminary data.</text>
</comment>
<dbReference type="GO" id="GO:0016614">
    <property type="term" value="F:oxidoreductase activity, acting on CH-OH group of donors"/>
    <property type="evidence" value="ECO:0007669"/>
    <property type="project" value="UniProtKB-ARBA"/>
</dbReference>
<evidence type="ECO:0000256" key="4">
    <source>
        <dbReference type="ARBA" id="ARBA00023002"/>
    </source>
</evidence>
<feature type="binding site" evidence="7">
    <location>
        <begin position="330"/>
        <end position="331"/>
    </location>
    <ligand>
        <name>FMN</name>
        <dbReference type="ChEBI" id="CHEBI:58210"/>
    </ligand>
</feature>
<dbReference type="InterPro" id="IPR013785">
    <property type="entry name" value="Aldolase_TIM"/>
</dbReference>
<dbReference type="RefSeq" id="WP_021692489.1">
    <property type="nucleotide sequence ID" value="NZ_BATB01000003.1"/>
</dbReference>
<dbReference type="PROSITE" id="PS51349">
    <property type="entry name" value="FMN_HYDROXY_ACID_DH_2"/>
    <property type="match status" value="1"/>
</dbReference>
<feature type="binding site" evidence="7">
    <location>
        <position position="276"/>
    </location>
    <ligand>
        <name>glyoxylate</name>
        <dbReference type="ChEBI" id="CHEBI:36655"/>
    </ligand>
</feature>
<comment type="cofactor">
    <cofactor evidence="1">
        <name>FMN</name>
        <dbReference type="ChEBI" id="CHEBI:58210"/>
    </cofactor>
</comment>
<keyword evidence="3 7" id="KW-0288">FMN</keyword>
<evidence type="ECO:0000259" key="8">
    <source>
        <dbReference type="PROSITE" id="PS51349"/>
    </source>
</evidence>
<dbReference type="PROSITE" id="PS00557">
    <property type="entry name" value="FMN_HYDROXY_ACID_DH_1"/>
    <property type="match status" value="1"/>
</dbReference>
<feature type="active site" description="Proton acceptor" evidence="6">
    <location>
        <position position="276"/>
    </location>
</feature>
<dbReference type="FunFam" id="3.20.20.70:FF:000029">
    <property type="entry name" value="L-lactate dehydrogenase"/>
    <property type="match status" value="1"/>
</dbReference>
<dbReference type="SUPFAM" id="SSF51395">
    <property type="entry name" value="FMN-linked oxidoreductases"/>
    <property type="match status" value="1"/>
</dbReference>
<dbReference type="InterPro" id="IPR012133">
    <property type="entry name" value="Alpha-hydoxy_acid_DH_FMN"/>
</dbReference>
<accession>U2YZ76</accession>
<feature type="binding site" evidence="7">
    <location>
        <position position="279"/>
    </location>
    <ligand>
        <name>glyoxylate</name>
        <dbReference type="ChEBI" id="CHEBI:36655"/>
    </ligand>
</feature>
<evidence type="ECO:0000313" key="9">
    <source>
        <dbReference type="EMBL" id="GAD54380.1"/>
    </source>
</evidence>
<dbReference type="OrthoDB" id="9770452at2"/>
<dbReference type="GO" id="GO:0005886">
    <property type="term" value="C:plasma membrane"/>
    <property type="evidence" value="ECO:0007669"/>
    <property type="project" value="TreeGrafter"/>
</dbReference>
<evidence type="ECO:0000256" key="7">
    <source>
        <dbReference type="PIRSR" id="PIRSR000138-2"/>
    </source>
</evidence>
<evidence type="ECO:0000313" key="10">
    <source>
        <dbReference type="Proteomes" id="UP000016566"/>
    </source>
</evidence>
<keyword evidence="4" id="KW-0560">Oxidoreductase</keyword>
<dbReference type="InterPro" id="IPR000262">
    <property type="entry name" value="FMN-dep_DH"/>
</dbReference>